<evidence type="ECO:0000256" key="6">
    <source>
        <dbReference type="RuleBase" id="RU000481"/>
    </source>
</evidence>
<comment type="cofactor">
    <cofactor evidence="1 6">
        <name>pyridoxal 5'-phosphate</name>
        <dbReference type="ChEBI" id="CHEBI:597326"/>
    </cofactor>
</comment>
<evidence type="ECO:0000256" key="5">
    <source>
        <dbReference type="ARBA" id="ARBA00022898"/>
    </source>
</evidence>
<dbReference type="PANTHER" id="PTHR46383:SF2">
    <property type="entry name" value="AMINOTRANSFERASE"/>
    <property type="match status" value="1"/>
</dbReference>
<keyword evidence="3 6" id="KW-0032">Aminotransferase</keyword>
<comment type="similarity">
    <text evidence="2 6">Belongs to the class-I pyridoxal-phosphate-dependent aminotransferase family.</text>
</comment>
<dbReference type="GO" id="GO:0008483">
    <property type="term" value="F:transaminase activity"/>
    <property type="evidence" value="ECO:0007669"/>
    <property type="project" value="UniProtKB-KW"/>
</dbReference>
<protein>
    <recommendedName>
        <fullName evidence="6">Aminotransferase</fullName>
        <ecNumber evidence="6">2.6.1.-</ecNumber>
    </recommendedName>
</protein>
<keyword evidence="5" id="KW-0663">Pyridoxal phosphate</keyword>
<dbReference type="InterPro" id="IPR015421">
    <property type="entry name" value="PyrdxlP-dep_Trfase_major"/>
</dbReference>
<evidence type="ECO:0000259" key="7">
    <source>
        <dbReference type="Pfam" id="PF00155"/>
    </source>
</evidence>
<dbReference type="InterPro" id="IPR050596">
    <property type="entry name" value="AspAT/PAT-like"/>
</dbReference>
<keyword evidence="4 6" id="KW-0808">Transferase</keyword>
<keyword evidence="9" id="KW-1185">Reference proteome</keyword>
<dbReference type="GO" id="GO:0030170">
    <property type="term" value="F:pyridoxal phosphate binding"/>
    <property type="evidence" value="ECO:0007669"/>
    <property type="project" value="InterPro"/>
</dbReference>
<evidence type="ECO:0000313" key="8">
    <source>
        <dbReference type="EMBL" id="VFQ42814.1"/>
    </source>
</evidence>
<dbReference type="InterPro" id="IPR015424">
    <property type="entry name" value="PyrdxlP-dep_Trfase"/>
</dbReference>
<name>A0A4U8YHY6_9BACT</name>
<gene>
    <name evidence="8" type="ORF">MSL71_4350</name>
</gene>
<evidence type="ECO:0000256" key="2">
    <source>
        <dbReference type="ARBA" id="ARBA00007441"/>
    </source>
</evidence>
<evidence type="ECO:0000256" key="4">
    <source>
        <dbReference type="ARBA" id="ARBA00022679"/>
    </source>
</evidence>
<feature type="domain" description="Aminotransferase class I/classII large" evidence="7">
    <location>
        <begin position="30"/>
        <end position="372"/>
    </location>
</feature>
<evidence type="ECO:0000313" key="9">
    <source>
        <dbReference type="Proteomes" id="UP000507962"/>
    </source>
</evidence>
<dbReference type="GO" id="GO:0006520">
    <property type="term" value="P:amino acid metabolic process"/>
    <property type="evidence" value="ECO:0007669"/>
    <property type="project" value="InterPro"/>
</dbReference>
<dbReference type="Gene3D" id="3.40.640.10">
    <property type="entry name" value="Type I PLP-dependent aspartate aminotransferase-like (Major domain)"/>
    <property type="match status" value="1"/>
</dbReference>
<dbReference type="InterPro" id="IPR004839">
    <property type="entry name" value="Aminotransferase_I/II_large"/>
</dbReference>
<sequence>MIARRAEEMTSFIVMDVLERAKEMERDGVDVIHLEVGEPDFDTPDCVKAAACKAINEGHTHYTHSLGMMELREAICEYYDETYGVSVSPHRVMVTQGTSPAIFSVFSAMLEAGDEVILSDPGYACYPNFIKFVGGVPVAVPVTEADGFELRVAEIEKRMTDRTKAIFLNSPSNPTGNLLSTDRMERIAKLGPAIVSDEIYHGLVYEGEEHTMLEFTDNAFVLNGFSKLYAMTGMRLGYVIAPEAFMRPLQKIQQNFFISVNASAQVAGIAALKEAKADTQRMKEIYNKRRLYMIERLRAMGLGITVPPTGAFYVFANAKHISMDSYKLAFDILEKAHVGVTPGIDFGKNAEGYLRFSYANSLENIERAMDRLEEYFKAKS</sequence>
<accession>A0A4U8YHY6</accession>
<dbReference type="EMBL" id="CAADHO010000001">
    <property type="protein sequence ID" value="VFQ42814.1"/>
    <property type="molecule type" value="Genomic_DNA"/>
</dbReference>
<reference evidence="8 9" key="1">
    <citation type="submission" date="2019-03" db="EMBL/GenBank/DDBJ databases">
        <authorList>
            <person name="Nijsse B."/>
        </authorList>
    </citation>
    <scope>NUCLEOTIDE SEQUENCE [LARGE SCALE GENOMIC DNA]</scope>
    <source>
        <strain evidence="8">Desulfoluna butyratoxydans MSL71</strain>
    </source>
</reference>
<dbReference type="Proteomes" id="UP000507962">
    <property type="component" value="Unassembled WGS sequence"/>
</dbReference>
<dbReference type="PROSITE" id="PS00105">
    <property type="entry name" value="AA_TRANSFER_CLASS_1"/>
    <property type="match status" value="1"/>
</dbReference>
<dbReference type="PANTHER" id="PTHR46383">
    <property type="entry name" value="ASPARTATE AMINOTRANSFERASE"/>
    <property type="match status" value="1"/>
</dbReference>
<dbReference type="RefSeq" id="WP_180137023.1">
    <property type="nucleotide sequence ID" value="NZ_CAADHO010000001.1"/>
</dbReference>
<evidence type="ECO:0000256" key="1">
    <source>
        <dbReference type="ARBA" id="ARBA00001933"/>
    </source>
</evidence>
<dbReference type="CDD" id="cd00609">
    <property type="entry name" value="AAT_like"/>
    <property type="match status" value="1"/>
</dbReference>
<evidence type="ECO:0000256" key="3">
    <source>
        <dbReference type="ARBA" id="ARBA00022576"/>
    </source>
</evidence>
<dbReference type="Pfam" id="PF00155">
    <property type="entry name" value="Aminotran_1_2"/>
    <property type="match status" value="1"/>
</dbReference>
<dbReference type="EC" id="2.6.1.-" evidence="6"/>
<proteinExistence type="inferred from homology"/>
<dbReference type="AlphaFoldDB" id="A0A4U8YHY6"/>
<dbReference type="SUPFAM" id="SSF53383">
    <property type="entry name" value="PLP-dependent transferases"/>
    <property type="match status" value="1"/>
</dbReference>
<dbReference type="InterPro" id="IPR004838">
    <property type="entry name" value="NHTrfase_class1_PyrdxlP-BS"/>
</dbReference>
<organism evidence="8 9">
    <name type="scientific">Desulfoluna butyratoxydans</name>
    <dbReference type="NCBI Taxonomy" id="231438"/>
    <lineage>
        <taxon>Bacteria</taxon>
        <taxon>Pseudomonadati</taxon>
        <taxon>Thermodesulfobacteriota</taxon>
        <taxon>Desulfobacteria</taxon>
        <taxon>Desulfobacterales</taxon>
        <taxon>Desulfolunaceae</taxon>
        <taxon>Desulfoluna</taxon>
    </lineage>
</organism>